<accession>A0A7X5LLR5</accession>
<name>A0A7X5LLR5_9ALTE</name>
<reference evidence="1 2" key="1">
    <citation type="submission" date="2020-01" db="EMBL/GenBank/DDBJ databases">
        <authorList>
            <person name="Chen J."/>
            <person name="Zhu S."/>
            <person name="Yang J."/>
        </authorList>
    </citation>
    <scope>NUCLEOTIDE SEQUENCE [LARGE SCALE GENOMIC DNA]</scope>
    <source>
        <strain evidence="1 2">345S023</strain>
    </source>
</reference>
<proteinExistence type="predicted"/>
<dbReference type="InterPro" id="IPR027417">
    <property type="entry name" value="P-loop_NTPase"/>
</dbReference>
<protein>
    <recommendedName>
        <fullName evidence="3">Sulfotransferase domain-containing protein</fullName>
    </recommendedName>
</protein>
<dbReference type="RefSeq" id="WP_163085654.1">
    <property type="nucleotide sequence ID" value="NZ_JAAAWN010000013.1"/>
</dbReference>
<organism evidence="1 2">
    <name type="scientific">Alteromonas profundi</name>
    <dbReference type="NCBI Taxonomy" id="2696062"/>
    <lineage>
        <taxon>Bacteria</taxon>
        <taxon>Pseudomonadati</taxon>
        <taxon>Pseudomonadota</taxon>
        <taxon>Gammaproteobacteria</taxon>
        <taxon>Alteromonadales</taxon>
        <taxon>Alteromonadaceae</taxon>
        <taxon>Alteromonas/Salinimonas group</taxon>
        <taxon>Alteromonas</taxon>
    </lineage>
</organism>
<comment type="caution">
    <text evidence="1">The sequence shown here is derived from an EMBL/GenBank/DDBJ whole genome shotgun (WGS) entry which is preliminary data.</text>
</comment>
<keyword evidence="2" id="KW-1185">Reference proteome</keyword>
<dbReference type="Proteomes" id="UP000470213">
    <property type="component" value="Unassembled WGS sequence"/>
</dbReference>
<dbReference type="AlphaFoldDB" id="A0A7X5LLR5"/>
<dbReference type="SUPFAM" id="SSF52540">
    <property type="entry name" value="P-loop containing nucleoside triphosphate hydrolases"/>
    <property type="match status" value="1"/>
</dbReference>
<evidence type="ECO:0000313" key="2">
    <source>
        <dbReference type="Proteomes" id="UP000470213"/>
    </source>
</evidence>
<dbReference type="Gene3D" id="3.40.50.300">
    <property type="entry name" value="P-loop containing nucleotide triphosphate hydrolases"/>
    <property type="match status" value="1"/>
</dbReference>
<evidence type="ECO:0008006" key="3">
    <source>
        <dbReference type="Google" id="ProtNLM"/>
    </source>
</evidence>
<sequence>MNILIHIGPPKSGTSAIQKWLLNNVEELKGQGVFYPKHLIDPNGVSSGNLLSLFTRVKKGKLEFSETKKQELLRDFELSGCSTLLLSSEFFFLQHPILAEVFPTAKFIAYLRYPVEVIESSYNQGVKRHGEVKKLGVPAKPKSFQLKTLERFIKSVGKERYILRPYHDACYVGGSLISDFCHVLGLPSSVCHSETNHERVNTSYSLDALEFKRWFNQFQLGELQPVLDRFLQSYSANATGYSLIPAKTFNLYKEEYVSVLQNFCNNYDVHASDLFVKECMAIQQKPFKRQDISDEDFERLLKQFFAYKNVAQQSLYNKLVNDWDVNADIKKPERIAMIKKNVSFFTKLSILWFSSIQKYFRKISFSK</sequence>
<dbReference type="EMBL" id="JAAAWN010000013">
    <property type="protein sequence ID" value="NDV91686.1"/>
    <property type="molecule type" value="Genomic_DNA"/>
</dbReference>
<evidence type="ECO:0000313" key="1">
    <source>
        <dbReference type="EMBL" id="NDV91686.1"/>
    </source>
</evidence>
<gene>
    <name evidence="1" type="ORF">GTH32_10875</name>
</gene>